<keyword evidence="1" id="KW-0472">Membrane</keyword>
<name>A0ABP5TAJ0_9ACTN</name>
<sequence length="69" mass="7467">MTSAESPAFRPVIGRHRRRGDFGWDFSAWLVARLLDAGEVMFTGFVAGVVIVAAAAAIFTVFAYFVGGR</sequence>
<evidence type="ECO:0000313" key="2">
    <source>
        <dbReference type="EMBL" id="GAA2346525.1"/>
    </source>
</evidence>
<evidence type="ECO:0000256" key="1">
    <source>
        <dbReference type="SAM" id="Phobius"/>
    </source>
</evidence>
<keyword evidence="3" id="KW-1185">Reference proteome</keyword>
<feature type="transmembrane region" description="Helical" evidence="1">
    <location>
        <begin position="40"/>
        <end position="66"/>
    </location>
</feature>
<comment type="caution">
    <text evidence="2">The sequence shown here is derived from an EMBL/GenBank/DDBJ whole genome shotgun (WGS) entry which is preliminary data.</text>
</comment>
<dbReference type="EMBL" id="BAAARV010000025">
    <property type="protein sequence ID" value="GAA2346525.1"/>
    <property type="molecule type" value="Genomic_DNA"/>
</dbReference>
<keyword evidence="1" id="KW-1133">Transmembrane helix</keyword>
<evidence type="ECO:0000313" key="3">
    <source>
        <dbReference type="Proteomes" id="UP001501444"/>
    </source>
</evidence>
<proteinExistence type="predicted"/>
<reference evidence="3" key="1">
    <citation type="journal article" date="2019" name="Int. J. Syst. Evol. Microbiol.">
        <title>The Global Catalogue of Microorganisms (GCM) 10K type strain sequencing project: providing services to taxonomists for standard genome sequencing and annotation.</title>
        <authorList>
            <consortium name="The Broad Institute Genomics Platform"/>
            <consortium name="The Broad Institute Genome Sequencing Center for Infectious Disease"/>
            <person name="Wu L."/>
            <person name="Ma J."/>
        </authorList>
    </citation>
    <scope>NUCLEOTIDE SEQUENCE [LARGE SCALE GENOMIC DNA]</scope>
    <source>
        <strain evidence="3">JCM 3272</strain>
    </source>
</reference>
<protein>
    <submittedName>
        <fullName evidence="2">Uncharacterized protein</fullName>
    </submittedName>
</protein>
<organism evidence="2 3">
    <name type="scientific">Dactylosporangium salmoneum</name>
    <dbReference type="NCBI Taxonomy" id="53361"/>
    <lineage>
        <taxon>Bacteria</taxon>
        <taxon>Bacillati</taxon>
        <taxon>Actinomycetota</taxon>
        <taxon>Actinomycetes</taxon>
        <taxon>Micromonosporales</taxon>
        <taxon>Micromonosporaceae</taxon>
        <taxon>Dactylosporangium</taxon>
    </lineage>
</organism>
<accession>A0ABP5TAJ0</accession>
<keyword evidence="1" id="KW-0812">Transmembrane</keyword>
<dbReference type="Proteomes" id="UP001501444">
    <property type="component" value="Unassembled WGS sequence"/>
</dbReference>
<dbReference type="RefSeq" id="WP_344613285.1">
    <property type="nucleotide sequence ID" value="NZ_BAAARV010000025.1"/>
</dbReference>
<gene>
    <name evidence="2" type="ORF">GCM10010170_033350</name>
</gene>